<organism evidence="1 2">
    <name type="scientific">Thiocapsa imhoffii</name>
    <dbReference type="NCBI Taxonomy" id="382777"/>
    <lineage>
        <taxon>Bacteria</taxon>
        <taxon>Pseudomonadati</taxon>
        <taxon>Pseudomonadota</taxon>
        <taxon>Gammaproteobacteria</taxon>
        <taxon>Chromatiales</taxon>
        <taxon>Chromatiaceae</taxon>
        <taxon>Thiocapsa</taxon>
    </lineage>
</organism>
<reference evidence="1 2" key="1">
    <citation type="journal article" date="2020" name="Microorganisms">
        <title>Osmotic Adaptation and Compatible Solute Biosynthesis of Phototrophic Bacteria as Revealed from Genome Analyses.</title>
        <authorList>
            <person name="Imhoff J.F."/>
            <person name="Rahn T."/>
            <person name="Kunzel S."/>
            <person name="Keller A."/>
            <person name="Neulinger S.C."/>
        </authorList>
    </citation>
    <scope>NUCLEOTIDE SEQUENCE [LARGE SCALE GENOMIC DNA]</scope>
    <source>
        <strain evidence="1 2">DSM 21303</strain>
    </source>
</reference>
<comment type="caution">
    <text evidence="1">The sequence shown here is derived from an EMBL/GenBank/DDBJ whole genome shotgun (WGS) entry which is preliminary data.</text>
</comment>
<name>A0A9X0WJ19_9GAMM</name>
<gene>
    <name evidence="1" type="ORF">CKO25_11050</name>
</gene>
<dbReference type="Proteomes" id="UP001138802">
    <property type="component" value="Unassembled WGS sequence"/>
</dbReference>
<evidence type="ECO:0000313" key="1">
    <source>
        <dbReference type="EMBL" id="MBK1645174.1"/>
    </source>
</evidence>
<protein>
    <submittedName>
        <fullName evidence="1">Uncharacterized protein</fullName>
    </submittedName>
</protein>
<keyword evidence="2" id="KW-1185">Reference proteome</keyword>
<dbReference type="AlphaFoldDB" id="A0A9X0WJ19"/>
<accession>A0A9X0WJ19</accession>
<evidence type="ECO:0000313" key="2">
    <source>
        <dbReference type="Proteomes" id="UP001138802"/>
    </source>
</evidence>
<proteinExistence type="predicted"/>
<sequence length="116" mass="12504">MAEHRLMKSTLLILIATLITSPVVLSDTKPLTLDHSAAHDQSVTTEAGQNWFAQQRRIAAELQAEHLLATLHQGGLSRSELAEVATALADPNVTDLLATSAYHEAVFQGQVVILPN</sequence>
<dbReference type="EMBL" id="NRSD01000010">
    <property type="protein sequence ID" value="MBK1645174.1"/>
    <property type="molecule type" value="Genomic_DNA"/>
</dbReference>